<evidence type="ECO:0000313" key="4">
    <source>
        <dbReference type="Proteomes" id="UP000006158"/>
    </source>
</evidence>
<feature type="domain" description="DUF5642" evidence="2">
    <location>
        <begin position="44"/>
        <end position="232"/>
    </location>
</feature>
<proteinExistence type="predicted"/>
<accession>I7GFC5</accession>
<gene>
    <name evidence="3" type="ordered locus">MSMEI_5302</name>
</gene>
<evidence type="ECO:0000313" key="3">
    <source>
        <dbReference type="EMBL" id="AFP41744.1"/>
    </source>
</evidence>
<feature type="chain" id="PRO_5038834797" description="DUF5642 domain-containing protein" evidence="1">
    <location>
        <begin position="32"/>
        <end position="233"/>
    </location>
</feature>
<evidence type="ECO:0000259" key="2">
    <source>
        <dbReference type="Pfam" id="PF18702"/>
    </source>
</evidence>
<dbReference type="PROSITE" id="PS51257">
    <property type="entry name" value="PROKAR_LIPOPROTEIN"/>
    <property type="match status" value="1"/>
</dbReference>
<organism evidence="3 4">
    <name type="scientific">Mycolicibacterium smegmatis (strain ATCC 700084 / mc(2)155)</name>
    <name type="common">Mycobacterium smegmatis</name>
    <dbReference type="NCBI Taxonomy" id="246196"/>
    <lineage>
        <taxon>Bacteria</taxon>
        <taxon>Bacillati</taxon>
        <taxon>Actinomycetota</taxon>
        <taxon>Actinomycetes</taxon>
        <taxon>Mycobacteriales</taxon>
        <taxon>Mycobacteriaceae</taxon>
        <taxon>Mycolicibacterium</taxon>
    </lineage>
</organism>
<feature type="signal peptide" evidence="1">
    <location>
        <begin position="1"/>
        <end position="31"/>
    </location>
</feature>
<sequence length="233" mass="24652">MRRVHLPAMSNPTRTLALVTSGLMASAMALAGCSSDGPAYPDADIAKVAQLKSSFGPEFKVSEVAPTGIDPKLLSPQKLPEGVKFEPADCAKFAEGQQFPPGLQGNMAATAAEGEGNRFIVMAVETSEPVPLSDPGDECKRVKFLGTGARGQVDVVESPQIDDARTVGTHRIIQTMVQGQPRTGELYNYVASFDNYMVIVTANPLVLPDKPVAKVDTERARELLSAAVAAVRG</sequence>
<dbReference type="Pfam" id="PF18702">
    <property type="entry name" value="DUF5642"/>
    <property type="match status" value="1"/>
</dbReference>
<reference evidence="3 4" key="2">
    <citation type="journal article" date="2009" name="Genome Res.">
        <title>Ortho-proteogenomics: multiple proteomes investigation through orthology and a new MS-based protocol.</title>
        <authorList>
            <person name="Gallien S."/>
            <person name="Perrodou E."/>
            <person name="Carapito C."/>
            <person name="Deshayes C."/>
            <person name="Reyrat J.M."/>
            <person name="Van Dorsselaer A."/>
            <person name="Poch O."/>
            <person name="Schaeffer C."/>
            <person name="Lecompte O."/>
        </authorList>
    </citation>
    <scope>NUCLEOTIDE SEQUENCE [LARGE SCALE GENOMIC DNA]</scope>
    <source>
        <strain evidence="4">ATCC 700084 / mc(2)155</strain>
    </source>
</reference>
<dbReference type="EMBL" id="CP001663">
    <property type="protein sequence ID" value="AFP41744.1"/>
    <property type="molecule type" value="Genomic_DNA"/>
</dbReference>
<dbReference type="Proteomes" id="UP000006158">
    <property type="component" value="Chromosome"/>
</dbReference>
<reference evidence="3 4" key="1">
    <citation type="journal article" date="2007" name="Genome Biol.">
        <title>Interrupted coding sequences in Mycobacterium smegmatis: authentic mutations or sequencing errors?</title>
        <authorList>
            <person name="Deshayes C."/>
            <person name="Perrodou E."/>
            <person name="Gallien S."/>
            <person name="Euphrasie D."/>
            <person name="Schaeffer C."/>
            <person name="Van-Dorsselaer A."/>
            <person name="Poch O."/>
            <person name="Lecompte O."/>
            <person name="Reyrat J.M."/>
        </authorList>
    </citation>
    <scope>NUCLEOTIDE SEQUENCE [LARGE SCALE GENOMIC DNA]</scope>
    <source>
        <strain evidence="4">ATCC 700084 / mc(2)155</strain>
    </source>
</reference>
<keyword evidence="1" id="KW-0732">Signal</keyword>
<name>I7GFC5_MYCS2</name>
<evidence type="ECO:0000256" key="1">
    <source>
        <dbReference type="SAM" id="SignalP"/>
    </source>
</evidence>
<dbReference type="InterPro" id="IPR041313">
    <property type="entry name" value="DUF5642"/>
</dbReference>
<dbReference type="AlphaFoldDB" id="I7GFC5"/>
<protein>
    <recommendedName>
        <fullName evidence="2">DUF5642 domain-containing protein</fullName>
    </recommendedName>
</protein>
<dbReference type="PATRIC" id="fig|246196.56.peg.5422"/>
<dbReference type="KEGG" id="msg:MSMEI_5302"/>